<feature type="transmembrane region" description="Helical" evidence="1">
    <location>
        <begin position="37"/>
        <end position="57"/>
    </location>
</feature>
<keyword evidence="1" id="KW-1133">Transmembrane helix</keyword>
<gene>
    <name evidence="2" type="ORF">R6Y96_04475</name>
</gene>
<evidence type="ECO:0000313" key="2">
    <source>
        <dbReference type="EMBL" id="WOX58494.1"/>
    </source>
</evidence>
<reference evidence="2 3" key="1">
    <citation type="submission" date="2023-10" db="EMBL/GenBank/DDBJ databases">
        <title>The complete genome sequence of Methanoculleus receptaculi DSM 18860.</title>
        <authorList>
            <person name="Lai S.-J."/>
            <person name="You Y.-T."/>
            <person name="Chen S.-C."/>
        </authorList>
    </citation>
    <scope>NUCLEOTIDE SEQUENCE [LARGE SCALE GENOMIC DNA]</scope>
    <source>
        <strain evidence="2 3">DSM 18860</strain>
    </source>
</reference>
<organism evidence="2 3">
    <name type="scientific">Methanoculleus receptaculi</name>
    <dbReference type="NCBI Taxonomy" id="394967"/>
    <lineage>
        <taxon>Archaea</taxon>
        <taxon>Methanobacteriati</taxon>
        <taxon>Methanobacteriota</taxon>
        <taxon>Stenosarchaea group</taxon>
        <taxon>Methanomicrobia</taxon>
        <taxon>Methanomicrobiales</taxon>
        <taxon>Methanomicrobiaceae</taxon>
        <taxon>Methanoculleus</taxon>
    </lineage>
</organism>
<name>A0AAX4FX89_9EURY</name>
<feature type="transmembrane region" description="Helical" evidence="1">
    <location>
        <begin position="6"/>
        <end position="25"/>
    </location>
</feature>
<protein>
    <submittedName>
        <fullName evidence="2">ABC transporter permease</fullName>
    </submittedName>
</protein>
<dbReference type="KEGG" id="mrc:R6Y96_04475"/>
<keyword evidence="1" id="KW-0472">Membrane</keyword>
<keyword evidence="3" id="KW-1185">Reference proteome</keyword>
<accession>A0AAX4FX89</accession>
<proteinExistence type="predicted"/>
<dbReference type="RefSeq" id="WP_318622330.1">
    <property type="nucleotide sequence ID" value="NZ_CP137642.1"/>
</dbReference>
<dbReference type="AlphaFoldDB" id="A0AAX4FX89"/>
<keyword evidence="1" id="KW-0812">Transmembrane</keyword>
<dbReference type="EMBL" id="CP137642">
    <property type="protein sequence ID" value="WOX58494.1"/>
    <property type="molecule type" value="Genomic_DNA"/>
</dbReference>
<evidence type="ECO:0000313" key="3">
    <source>
        <dbReference type="Proteomes" id="UP001305652"/>
    </source>
</evidence>
<evidence type="ECO:0000256" key="1">
    <source>
        <dbReference type="SAM" id="Phobius"/>
    </source>
</evidence>
<sequence>MSYFVYIAWFGVAVTVFLWLRDLRIFYRTGLPSYRKAAYHGVPYTALALLGAFITVYAEGWDLLGLALILLALYLQDRVERENIWHGKSAVERFFGRAERRNVKGSQKRP</sequence>
<dbReference type="GeneID" id="85732386"/>
<dbReference type="Proteomes" id="UP001305652">
    <property type="component" value="Chromosome"/>
</dbReference>